<evidence type="ECO:0000313" key="10">
    <source>
        <dbReference type="Proteomes" id="UP001044222"/>
    </source>
</evidence>
<keyword evidence="10" id="KW-1185">Reference proteome</keyword>
<evidence type="ECO:0000256" key="3">
    <source>
        <dbReference type="ARBA" id="ARBA00022763"/>
    </source>
</evidence>
<dbReference type="PANTHER" id="PTHR21541">
    <property type="entry name" value="BTB POZ DOMAIN CONTAINING 12"/>
    <property type="match status" value="1"/>
</dbReference>
<evidence type="ECO:0000256" key="6">
    <source>
        <dbReference type="ARBA" id="ARBA00023242"/>
    </source>
</evidence>
<organism evidence="9 10">
    <name type="scientific">Anguilla anguilla</name>
    <name type="common">European freshwater eel</name>
    <name type="synonym">Muraena anguilla</name>
    <dbReference type="NCBI Taxonomy" id="7936"/>
    <lineage>
        <taxon>Eukaryota</taxon>
        <taxon>Metazoa</taxon>
        <taxon>Chordata</taxon>
        <taxon>Craniata</taxon>
        <taxon>Vertebrata</taxon>
        <taxon>Euteleostomi</taxon>
        <taxon>Actinopterygii</taxon>
        <taxon>Neopterygii</taxon>
        <taxon>Teleostei</taxon>
        <taxon>Anguilliformes</taxon>
        <taxon>Anguillidae</taxon>
        <taxon>Anguilla</taxon>
    </lineage>
</organism>
<evidence type="ECO:0000256" key="7">
    <source>
        <dbReference type="ARBA" id="ARBA00029496"/>
    </source>
</evidence>
<name>A0A9D3MSY7_ANGAN</name>
<dbReference type="GO" id="GO:0006260">
    <property type="term" value="P:DNA replication"/>
    <property type="evidence" value="ECO:0007669"/>
    <property type="project" value="InterPro"/>
</dbReference>
<keyword evidence="6" id="KW-0539">Nucleus</keyword>
<evidence type="ECO:0000256" key="5">
    <source>
        <dbReference type="ARBA" id="ARBA00023204"/>
    </source>
</evidence>
<evidence type="ECO:0000256" key="2">
    <source>
        <dbReference type="ARBA" id="ARBA00006661"/>
    </source>
</evidence>
<evidence type="ECO:0000256" key="1">
    <source>
        <dbReference type="ARBA" id="ARBA00004123"/>
    </source>
</evidence>
<reference evidence="9" key="1">
    <citation type="submission" date="2021-01" db="EMBL/GenBank/DDBJ databases">
        <title>A chromosome-scale assembly of European eel, Anguilla anguilla.</title>
        <authorList>
            <person name="Henkel C."/>
            <person name="Jong-Raadsen S.A."/>
            <person name="Dufour S."/>
            <person name="Weltzien F.-A."/>
            <person name="Palstra A.P."/>
            <person name="Pelster B."/>
            <person name="Spaink H.P."/>
            <person name="Van Den Thillart G.E."/>
            <person name="Jansen H."/>
            <person name="Zahm M."/>
            <person name="Klopp C."/>
            <person name="Cedric C."/>
            <person name="Louis A."/>
            <person name="Berthelot C."/>
            <person name="Parey E."/>
            <person name="Roest Crollius H."/>
            <person name="Montfort J."/>
            <person name="Robinson-Rechavi M."/>
            <person name="Bucao C."/>
            <person name="Bouchez O."/>
            <person name="Gislard M."/>
            <person name="Lluch J."/>
            <person name="Milhes M."/>
            <person name="Lampietro C."/>
            <person name="Lopez Roques C."/>
            <person name="Donnadieu C."/>
            <person name="Braasch I."/>
            <person name="Desvignes T."/>
            <person name="Postlethwait J."/>
            <person name="Bobe J."/>
            <person name="Guiguen Y."/>
            <person name="Dirks R."/>
        </authorList>
    </citation>
    <scope>NUCLEOTIDE SEQUENCE</scope>
    <source>
        <strain evidence="9">Tag_6206</strain>
        <tissue evidence="9">Liver</tissue>
    </source>
</reference>
<comment type="similarity">
    <text evidence="2">Belongs to the SLX4 family.</text>
</comment>
<evidence type="ECO:0000256" key="4">
    <source>
        <dbReference type="ARBA" id="ARBA00023172"/>
    </source>
</evidence>
<feature type="region of interest" description="Disordered" evidence="8">
    <location>
        <begin position="93"/>
        <end position="121"/>
    </location>
</feature>
<dbReference type="GO" id="GO:0006281">
    <property type="term" value="P:DNA repair"/>
    <property type="evidence" value="ECO:0007669"/>
    <property type="project" value="UniProtKB-KW"/>
</dbReference>
<evidence type="ECO:0000256" key="8">
    <source>
        <dbReference type="SAM" id="MobiDB-lite"/>
    </source>
</evidence>
<keyword evidence="4" id="KW-0233">DNA recombination</keyword>
<keyword evidence="5" id="KW-0234">DNA repair</keyword>
<keyword evidence="3" id="KW-0227">DNA damage</keyword>
<protein>
    <recommendedName>
        <fullName evidence="7">Structure-specific endonuclease subunit SLX4</fullName>
    </recommendedName>
</protein>
<dbReference type="PANTHER" id="PTHR21541:SF3">
    <property type="entry name" value="STRUCTURE-SPECIFIC ENDONUCLEASE SUBUNIT SLX4"/>
    <property type="match status" value="1"/>
</dbReference>
<dbReference type="InterPro" id="IPR018574">
    <property type="entry name" value="Structure-sp_endonuc_su_Slx4"/>
</dbReference>
<dbReference type="EMBL" id="JAFIRN010000002">
    <property type="protein sequence ID" value="KAG5854165.1"/>
    <property type="molecule type" value="Genomic_DNA"/>
</dbReference>
<comment type="caution">
    <text evidence="9">The sequence shown here is derived from an EMBL/GenBank/DDBJ whole genome shotgun (WGS) entry which is preliminary data.</text>
</comment>
<evidence type="ECO:0000313" key="9">
    <source>
        <dbReference type="EMBL" id="KAG5854165.1"/>
    </source>
</evidence>
<gene>
    <name evidence="9" type="ORF">ANANG_G00034730</name>
</gene>
<proteinExistence type="inferred from homology"/>
<accession>A0A9D3MSY7</accession>
<dbReference type="Pfam" id="PF09494">
    <property type="entry name" value="Slx4"/>
    <property type="match status" value="1"/>
</dbReference>
<dbReference type="GO" id="GO:0000712">
    <property type="term" value="P:resolution of meiotic recombination intermediates"/>
    <property type="evidence" value="ECO:0007669"/>
    <property type="project" value="TreeGrafter"/>
</dbReference>
<comment type="subcellular location">
    <subcellularLocation>
        <location evidence="1">Nucleus</location>
    </subcellularLocation>
</comment>
<sequence>MSVSCVEPGAVFPVGLGRLGQRGGDGVAGGGAGGGAAAGGAQLHPVDPELYGQVLRYEPLVLSQLQARLKARGIRLAAAKLLDFLDSQCITFTTAKPAKPGPPRGRGRGGAAGGDGRPRPLTDLIRAEINRMLF</sequence>
<dbReference type="Proteomes" id="UP001044222">
    <property type="component" value="Unassembled WGS sequence"/>
</dbReference>
<dbReference type="GO" id="GO:0033557">
    <property type="term" value="C:Slx1-Slx4 complex"/>
    <property type="evidence" value="ECO:0007669"/>
    <property type="project" value="InterPro"/>
</dbReference>
<dbReference type="AlphaFoldDB" id="A0A9D3MSY7"/>